<protein>
    <submittedName>
        <fullName evidence="1">Uncharacterized protein</fullName>
    </submittedName>
</protein>
<keyword evidence="2" id="KW-1185">Reference proteome</keyword>
<comment type="caution">
    <text evidence="1">The sequence shown here is derived from an EMBL/GenBank/DDBJ whole genome shotgun (WGS) entry which is preliminary data.</text>
</comment>
<reference evidence="1 2" key="1">
    <citation type="submission" date="2024-02" db="EMBL/GenBank/DDBJ databases">
        <authorList>
            <person name="Chen Y."/>
            <person name="Shah S."/>
            <person name="Dougan E. K."/>
            <person name="Thang M."/>
            <person name="Chan C."/>
        </authorList>
    </citation>
    <scope>NUCLEOTIDE SEQUENCE [LARGE SCALE GENOMIC DNA]</scope>
</reference>
<organism evidence="1 2">
    <name type="scientific">Durusdinium trenchii</name>
    <dbReference type="NCBI Taxonomy" id="1381693"/>
    <lineage>
        <taxon>Eukaryota</taxon>
        <taxon>Sar</taxon>
        <taxon>Alveolata</taxon>
        <taxon>Dinophyceae</taxon>
        <taxon>Suessiales</taxon>
        <taxon>Symbiodiniaceae</taxon>
        <taxon>Durusdinium</taxon>
    </lineage>
</organism>
<dbReference type="EMBL" id="CAXAMN010006747">
    <property type="protein sequence ID" value="CAK9018985.1"/>
    <property type="molecule type" value="Genomic_DNA"/>
</dbReference>
<sequence>MLAKSGRVVQIAWQTLHSTIPESELEAIRAVICTTPADYCIAPLLEIGQHANTLADSRGKRYREGPNSFEKLLTKRERDCLQEAQAEYSKRFKADPSSDRNLVVYLGDNFSNRKTWSGSSRRLPTFRTGGGITWWCSERRPMTHREKLASLAFLVSPEVALSMGVPEIPVKDWKRAASVSGNSMNFASVAIAQMIALASFRKAAERQYSQRGRPLAKTCWGIQEVTRFMQSHVKGKSADDDLGAHGCMFADGSPQNPSPMPQFILIKEKWGPEQVEKYERVKVEQSQARLHIALVFLLDLTMFEERTLRLNLVERGFPARSQESPKPLKVPVFQDPTISMEDLEGVEFPQNGYTCEQEQDKFLIQHADLPGLTVQPFGFNWMCTVQNKALIITFSHPISAAKDLFVYRFSGLLKSCLYLEESKVVYT</sequence>
<accession>A0ABP0JX00</accession>
<evidence type="ECO:0000313" key="2">
    <source>
        <dbReference type="Proteomes" id="UP001642484"/>
    </source>
</evidence>
<dbReference type="Proteomes" id="UP001642484">
    <property type="component" value="Unassembled WGS sequence"/>
</dbReference>
<name>A0ABP0JX00_9DINO</name>
<proteinExistence type="predicted"/>
<evidence type="ECO:0000313" key="1">
    <source>
        <dbReference type="EMBL" id="CAK9018985.1"/>
    </source>
</evidence>
<gene>
    <name evidence="1" type="ORF">CCMP2556_LOCUS13498</name>
</gene>